<accession>A0A820GSQ7</accession>
<dbReference type="PANTHER" id="PTHR43104">
    <property type="entry name" value="L-2-HYDROXYGLUTARATE DEHYDROGENASE, MITOCHONDRIAL"/>
    <property type="match status" value="1"/>
</dbReference>
<sequence>VGEMRRAYSLSATVRELQKFVPALATDDVERGPSGVRAQALSADGNLVEDFVFETVDTGDLKNRILHVRNAPSPAATSSLPIADMVVAKAKECFNL</sequence>
<dbReference type="Gene3D" id="3.30.9.10">
    <property type="entry name" value="D-Amino Acid Oxidase, subunit A, domain 2"/>
    <property type="match status" value="1"/>
</dbReference>
<protein>
    <submittedName>
        <fullName evidence="5">Uncharacterized protein</fullName>
    </submittedName>
</protein>
<keyword evidence="2" id="KW-0285">Flavoprotein</keyword>
<dbReference type="AlphaFoldDB" id="A0A820GSQ7"/>
<evidence type="ECO:0000313" key="5">
    <source>
        <dbReference type="EMBL" id="CAF4282431.1"/>
    </source>
</evidence>
<dbReference type="PANTHER" id="PTHR43104:SF2">
    <property type="entry name" value="L-2-HYDROXYGLUTARATE DEHYDROGENASE, MITOCHONDRIAL"/>
    <property type="match status" value="1"/>
</dbReference>
<dbReference type="GO" id="GO:0047545">
    <property type="term" value="F:(S)-2-hydroxyglutarate dehydrogenase activity"/>
    <property type="evidence" value="ECO:0007669"/>
    <property type="project" value="TreeGrafter"/>
</dbReference>
<dbReference type="Gene3D" id="3.50.50.60">
    <property type="entry name" value="FAD/NAD(P)-binding domain"/>
    <property type="match status" value="1"/>
</dbReference>
<reference evidence="5" key="1">
    <citation type="submission" date="2021-02" db="EMBL/GenBank/DDBJ databases">
        <authorList>
            <person name="Nowell W R."/>
        </authorList>
    </citation>
    <scope>NUCLEOTIDE SEQUENCE</scope>
</reference>
<evidence type="ECO:0000256" key="1">
    <source>
        <dbReference type="ARBA" id="ARBA00001974"/>
    </source>
</evidence>
<dbReference type="InterPro" id="IPR036188">
    <property type="entry name" value="FAD/NAD-bd_sf"/>
</dbReference>
<comment type="cofactor">
    <cofactor evidence="1">
        <name>FAD</name>
        <dbReference type="ChEBI" id="CHEBI:57692"/>
    </cofactor>
</comment>
<proteinExistence type="predicted"/>
<keyword evidence="3" id="KW-0274">FAD</keyword>
<name>A0A820GSQ7_9BILA</name>
<evidence type="ECO:0000313" key="6">
    <source>
        <dbReference type="Proteomes" id="UP000663881"/>
    </source>
</evidence>
<evidence type="ECO:0000256" key="2">
    <source>
        <dbReference type="ARBA" id="ARBA00022630"/>
    </source>
</evidence>
<feature type="non-terminal residue" evidence="5">
    <location>
        <position position="1"/>
    </location>
</feature>
<comment type="caution">
    <text evidence="5">The sequence shown here is derived from an EMBL/GenBank/DDBJ whole genome shotgun (WGS) entry which is preliminary data.</text>
</comment>
<evidence type="ECO:0000256" key="4">
    <source>
        <dbReference type="ARBA" id="ARBA00023002"/>
    </source>
</evidence>
<dbReference type="EMBL" id="CAJOAY010014777">
    <property type="protein sequence ID" value="CAF4282431.1"/>
    <property type="molecule type" value="Genomic_DNA"/>
</dbReference>
<keyword evidence="4" id="KW-0560">Oxidoreductase</keyword>
<gene>
    <name evidence="5" type="ORF">OKA104_LOCUS45262</name>
</gene>
<dbReference type="Proteomes" id="UP000663881">
    <property type="component" value="Unassembled WGS sequence"/>
</dbReference>
<organism evidence="5 6">
    <name type="scientific">Adineta steineri</name>
    <dbReference type="NCBI Taxonomy" id="433720"/>
    <lineage>
        <taxon>Eukaryota</taxon>
        <taxon>Metazoa</taxon>
        <taxon>Spiralia</taxon>
        <taxon>Gnathifera</taxon>
        <taxon>Rotifera</taxon>
        <taxon>Eurotatoria</taxon>
        <taxon>Bdelloidea</taxon>
        <taxon>Adinetida</taxon>
        <taxon>Adinetidae</taxon>
        <taxon>Adineta</taxon>
    </lineage>
</organism>
<evidence type="ECO:0000256" key="3">
    <source>
        <dbReference type="ARBA" id="ARBA00022827"/>
    </source>
</evidence>